<evidence type="ECO:0008006" key="3">
    <source>
        <dbReference type="Google" id="ProtNLM"/>
    </source>
</evidence>
<keyword evidence="2" id="KW-1185">Reference proteome</keyword>
<evidence type="ECO:0000313" key="1">
    <source>
        <dbReference type="EMBL" id="TRM65521.1"/>
    </source>
</evidence>
<accession>A0A550CL31</accession>
<dbReference type="OrthoDB" id="5354526at2759"/>
<protein>
    <recommendedName>
        <fullName evidence="3">F-box domain-containing protein</fullName>
    </recommendedName>
</protein>
<proteinExistence type="predicted"/>
<organism evidence="1 2">
    <name type="scientific">Schizophyllum amplum</name>
    <dbReference type="NCBI Taxonomy" id="97359"/>
    <lineage>
        <taxon>Eukaryota</taxon>
        <taxon>Fungi</taxon>
        <taxon>Dikarya</taxon>
        <taxon>Basidiomycota</taxon>
        <taxon>Agaricomycotina</taxon>
        <taxon>Agaricomycetes</taxon>
        <taxon>Agaricomycetidae</taxon>
        <taxon>Agaricales</taxon>
        <taxon>Schizophyllaceae</taxon>
        <taxon>Schizophyllum</taxon>
    </lineage>
</organism>
<evidence type="ECO:0000313" key="2">
    <source>
        <dbReference type="Proteomes" id="UP000320762"/>
    </source>
</evidence>
<name>A0A550CL31_9AGAR</name>
<gene>
    <name evidence="1" type="ORF">BD626DRAFT_567424</name>
</gene>
<dbReference type="EMBL" id="VDMD01000005">
    <property type="protein sequence ID" value="TRM65521.1"/>
    <property type="molecule type" value="Genomic_DNA"/>
</dbReference>
<sequence length="113" mass="12388">MGFVDLPTLTRYVGPMSLARAMSAPALRELVLTDIRSVDTSAFLDVVRTLPRSIEVLSAKVDKWDPTLVPTLSACVSRLRSLHIAYLTGGPSTQYLLHMGDRYLSLLSPLVSD</sequence>
<dbReference type="AlphaFoldDB" id="A0A550CL31"/>
<dbReference type="Proteomes" id="UP000320762">
    <property type="component" value="Unassembled WGS sequence"/>
</dbReference>
<comment type="caution">
    <text evidence="1">The sequence shown here is derived from an EMBL/GenBank/DDBJ whole genome shotgun (WGS) entry which is preliminary data.</text>
</comment>
<reference evidence="1 2" key="1">
    <citation type="journal article" date="2019" name="New Phytol.">
        <title>Comparative genomics reveals unique wood-decay strategies and fruiting body development in the Schizophyllaceae.</title>
        <authorList>
            <person name="Almasi E."/>
            <person name="Sahu N."/>
            <person name="Krizsan K."/>
            <person name="Balint B."/>
            <person name="Kovacs G.M."/>
            <person name="Kiss B."/>
            <person name="Cseklye J."/>
            <person name="Drula E."/>
            <person name="Henrissat B."/>
            <person name="Nagy I."/>
            <person name="Chovatia M."/>
            <person name="Adam C."/>
            <person name="LaButti K."/>
            <person name="Lipzen A."/>
            <person name="Riley R."/>
            <person name="Grigoriev I.V."/>
            <person name="Nagy L.G."/>
        </authorList>
    </citation>
    <scope>NUCLEOTIDE SEQUENCE [LARGE SCALE GENOMIC DNA]</scope>
    <source>
        <strain evidence="1 2">NL-1724</strain>
    </source>
</reference>